<dbReference type="EMBL" id="CM007891">
    <property type="protein sequence ID" value="OTG33601.1"/>
    <property type="molecule type" value="Genomic_DNA"/>
</dbReference>
<accession>A0A251VFY2</accession>
<organism evidence="1 2">
    <name type="scientific">Helianthus annuus</name>
    <name type="common">Common sunflower</name>
    <dbReference type="NCBI Taxonomy" id="4232"/>
    <lineage>
        <taxon>Eukaryota</taxon>
        <taxon>Viridiplantae</taxon>
        <taxon>Streptophyta</taxon>
        <taxon>Embryophyta</taxon>
        <taxon>Tracheophyta</taxon>
        <taxon>Spermatophyta</taxon>
        <taxon>Magnoliopsida</taxon>
        <taxon>eudicotyledons</taxon>
        <taxon>Gunneridae</taxon>
        <taxon>Pentapetalae</taxon>
        <taxon>asterids</taxon>
        <taxon>campanulids</taxon>
        <taxon>Asterales</taxon>
        <taxon>Asteraceae</taxon>
        <taxon>Asteroideae</taxon>
        <taxon>Heliantheae alliance</taxon>
        <taxon>Heliantheae</taxon>
        <taxon>Helianthus</taxon>
    </lineage>
</organism>
<dbReference type="InParanoid" id="A0A251VFY2"/>
<sequence>MTRSRRTSRSLRRRSKLRPTYSVFGNHSREFGLPYLFLARYFKESPYVNTGNHSREFGLPDLFLARYFKESPYVNTADKMLGSAWNSARRCLEMSPS</sequence>
<evidence type="ECO:0000313" key="1">
    <source>
        <dbReference type="EMBL" id="OTG33601.1"/>
    </source>
</evidence>
<name>A0A251VFY2_HELAN</name>
<evidence type="ECO:0000313" key="2">
    <source>
        <dbReference type="Proteomes" id="UP000215914"/>
    </source>
</evidence>
<protein>
    <submittedName>
        <fullName evidence="1">Uncharacterized protein</fullName>
    </submittedName>
</protein>
<keyword evidence="2" id="KW-1185">Reference proteome</keyword>
<gene>
    <name evidence="1" type="ORF">HannXRQ_Chr02g0036511</name>
</gene>
<proteinExistence type="predicted"/>
<reference evidence="2" key="1">
    <citation type="journal article" date="2017" name="Nature">
        <title>The sunflower genome provides insights into oil metabolism, flowering and Asterid evolution.</title>
        <authorList>
            <person name="Badouin H."/>
            <person name="Gouzy J."/>
            <person name="Grassa C.J."/>
            <person name="Murat F."/>
            <person name="Staton S.E."/>
            <person name="Cottret L."/>
            <person name="Lelandais-Briere C."/>
            <person name="Owens G.L."/>
            <person name="Carrere S."/>
            <person name="Mayjonade B."/>
            <person name="Legrand L."/>
            <person name="Gill N."/>
            <person name="Kane N.C."/>
            <person name="Bowers J.E."/>
            <person name="Hubner S."/>
            <person name="Bellec A."/>
            <person name="Berard A."/>
            <person name="Berges H."/>
            <person name="Blanchet N."/>
            <person name="Boniface M.C."/>
            <person name="Brunel D."/>
            <person name="Catrice O."/>
            <person name="Chaidir N."/>
            <person name="Claudel C."/>
            <person name="Donnadieu C."/>
            <person name="Faraut T."/>
            <person name="Fievet G."/>
            <person name="Helmstetter N."/>
            <person name="King M."/>
            <person name="Knapp S.J."/>
            <person name="Lai Z."/>
            <person name="Le Paslier M.C."/>
            <person name="Lippi Y."/>
            <person name="Lorenzon L."/>
            <person name="Mandel J.R."/>
            <person name="Marage G."/>
            <person name="Marchand G."/>
            <person name="Marquand E."/>
            <person name="Bret-Mestries E."/>
            <person name="Morien E."/>
            <person name="Nambeesan S."/>
            <person name="Nguyen T."/>
            <person name="Pegot-Espagnet P."/>
            <person name="Pouilly N."/>
            <person name="Raftis F."/>
            <person name="Sallet E."/>
            <person name="Schiex T."/>
            <person name="Thomas J."/>
            <person name="Vandecasteele C."/>
            <person name="Vares D."/>
            <person name="Vear F."/>
            <person name="Vautrin S."/>
            <person name="Crespi M."/>
            <person name="Mangin B."/>
            <person name="Burke J.M."/>
            <person name="Salse J."/>
            <person name="Munos S."/>
            <person name="Vincourt P."/>
            <person name="Rieseberg L.H."/>
            <person name="Langlade N.B."/>
        </authorList>
    </citation>
    <scope>NUCLEOTIDE SEQUENCE [LARGE SCALE GENOMIC DNA]</scope>
    <source>
        <strain evidence="2">cv. SF193</strain>
    </source>
</reference>
<dbReference type="Proteomes" id="UP000215914">
    <property type="component" value="Chromosome 2"/>
</dbReference>
<dbReference type="AlphaFoldDB" id="A0A251VFY2"/>